<name>A0A2U1PYG0_ARTAN</name>
<keyword evidence="2" id="KW-0378">Hydrolase</keyword>
<feature type="compositionally biased region" description="Basic and acidic residues" evidence="1">
    <location>
        <begin position="537"/>
        <end position="551"/>
    </location>
</feature>
<feature type="compositionally biased region" description="Low complexity" evidence="1">
    <location>
        <begin position="216"/>
        <end position="240"/>
    </location>
</feature>
<dbReference type="Proteomes" id="UP000245207">
    <property type="component" value="Unassembled WGS sequence"/>
</dbReference>
<feature type="compositionally biased region" description="Low complexity" evidence="1">
    <location>
        <begin position="462"/>
        <end position="484"/>
    </location>
</feature>
<organism evidence="2 3">
    <name type="scientific">Artemisia annua</name>
    <name type="common">Sweet wormwood</name>
    <dbReference type="NCBI Taxonomy" id="35608"/>
    <lineage>
        <taxon>Eukaryota</taxon>
        <taxon>Viridiplantae</taxon>
        <taxon>Streptophyta</taxon>
        <taxon>Embryophyta</taxon>
        <taxon>Tracheophyta</taxon>
        <taxon>Spermatophyta</taxon>
        <taxon>Magnoliopsida</taxon>
        <taxon>eudicotyledons</taxon>
        <taxon>Gunneridae</taxon>
        <taxon>Pentapetalae</taxon>
        <taxon>asterids</taxon>
        <taxon>campanulids</taxon>
        <taxon>Asterales</taxon>
        <taxon>Asteraceae</taxon>
        <taxon>Asteroideae</taxon>
        <taxon>Anthemideae</taxon>
        <taxon>Artemisiinae</taxon>
        <taxon>Artemisia</taxon>
    </lineage>
</organism>
<feature type="compositionally biased region" description="Polar residues" evidence="1">
    <location>
        <begin position="432"/>
        <end position="444"/>
    </location>
</feature>
<evidence type="ECO:0000313" key="2">
    <source>
        <dbReference type="EMBL" id="PWA90810.1"/>
    </source>
</evidence>
<dbReference type="OrthoDB" id="1079501at2759"/>
<feature type="compositionally biased region" description="Basic and acidic residues" evidence="1">
    <location>
        <begin position="511"/>
        <end position="529"/>
    </location>
</feature>
<sequence>MPQESLRSVVYRSFVTCEDPRGVVEGKTIRISKTDPTKMSSKRAENKSHLKSSKEKEKMSLVEVKNGAQKLNEAIDSWSKGASFRGQPKDIAKDLLKGALDLQESLMMLGKLQESTYITSLKKKEKPSEEISSRIGSDRFESFRVYDYDTGYEKERKLANGSSRDCYAELRDVIREGLSKQNLLPNKSHQENAYASRDSDELAGKRKLQLSPDVASTSSSRSSSMMYSTHEFTSSESFSSRATEEKSKGSNLIAKLMGLEEFPSKPPPPSPQKQMEVSSKLRPVSDVDLPKAKKPQFFLPKMNREHMSLDEIIDMMQSKGHLRSNKREMKPMSNKFIDDTPPIVLMRPQRLGHDNQSYKVYENPMRNIHQEKVKVEDKGVRNRGKPKPPSDKQKASVPVVPKPQRKQENEKKTDKVQKISPPVKRKPVDNAKSPNSVSKVTSPKQVKPQRNVIQNPVPKRTSSSVLSANKSSNQKKNVKVQKQVTVPLPTIINEDLPNDSASQEESQDFEVTMKESDNVRQEPENRDSDAVSSMDQSETRDNHEESGVSDLSEQKAKILKIISHFQDSEPVNDELVQDCIYEFLEHENQSQNPFLRFIFPSRVCLSEDQTTRDIVKKIENLRNFSKLSDDSSNAADIVPELLERDMYLSTHGGAWSTTGWKDGCTIKEVEESVLDLEKIILSRLIDEMLMELVSNGRFVQKTV</sequence>
<gene>
    <name evidence="2" type="ORF">CTI12_AA096110</name>
</gene>
<keyword evidence="3" id="KW-1185">Reference proteome</keyword>
<evidence type="ECO:0000313" key="3">
    <source>
        <dbReference type="Proteomes" id="UP000245207"/>
    </source>
</evidence>
<keyword evidence="2" id="KW-0067">ATP-binding</keyword>
<keyword evidence="2" id="KW-0547">Nucleotide-binding</keyword>
<feature type="region of interest" description="Disordered" evidence="1">
    <location>
        <begin position="178"/>
        <end position="249"/>
    </location>
</feature>
<feature type="region of interest" description="Disordered" evidence="1">
    <location>
        <begin position="30"/>
        <end position="59"/>
    </location>
</feature>
<dbReference type="GO" id="GO:0004386">
    <property type="term" value="F:helicase activity"/>
    <property type="evidence" value="ECO:0007669"/>
    <property type="project" value="UniProtKB-KW"/>
</dbReference>
<feature type="compositionally biased region" description="Basic and acidic residues" evidence="1">
    <location>
        <begin position="405"/>
        <end position="417"/>
    </location>
</feature>
<evidence type="ECO:0000256" key="1">
    <source>
        <dbReference type="SAM" id="MobiDB-lite"/>
    </source>
</evidence>
<feature type="compositionally biased region" description="Polar residues" evidence="1">
    <location>
        <begin position="179"/>
        <end position="193"/>
    </location>
</feature>
<dbReference type="PANTHER" id="PTHR34282:SF2">
    <property type="entry name" value="DUF3741 DOMAIN-CONTAINING PROTEIN"/>
    <property type="match status" value="1"/>
</dbReference>
<dbReference type="STRING" id="35608.A0A2U1PYG0"/>
<feature type="compositionally biased region" description="Basic and acidic residues" evidence="1">
    <location>
        <begin position="368"/>
        <end position="380"/>
    </location>
</feature>
<feature type="region of interest" description="Disordered" evidence="1">
    <location>
        <begin position="318"/>
        <end position="551"/>
    </location>
</feature>
<dbReference type="EMBL" id="PKPP01000598">
    <property type="protein sequence ID" value="PWA90810.1"/>
    <property type="molecule type" value="Genomic_DNA"/>
</dbReference>
<reference evidence="2 3" key="1">
    <citation type="journal article" date="2018" name="Mol. Plant">
        <title>The genome of Artemisia annua provides insight into the evolution of Asteraceae family and artemisinin biosynthesis.</title>
        <authorList>
            <person name="Shen Q."/>
            <person name="Zhang L."/>
            <person name="Liao Z."/>
            <person name="Wang S."/>
            <person name="Yan T."/>
            <person name="Shi P."/>
            <person name="Liu M."/>
            <person name="Fu X."/>
            <person name="Pan Q."/>
            <person name="Wang Y."/>
            <person name="Lv Z."/>
            <person name="Lu X."/>
            <person name="Zhang F."/>
            <person name="Jiang W."/>
            <person name="Ma Y."/>
            <person name="Chen M."/>
            <person name="Hao X."/>
            <person name="Li L."/>
            <person name="Tang Y."/>
            <person name="Lv G."/>
            <person name="Zhou Y."/>
            <person name="Sun X."/>
            <person name="Brodelius P.E."/>
            <person name="Rose J.K.C."/>
            <person name="Tang K."/>
        </authorList>
    </citation>
    <scope>NUCLEOTIDE SEQUENCE [LARGE SCALE GENOMIC DNA]</scope>
    <source>
        <strain evidence="3">cv. Huhao1</strain>
        <tissue evidence="2">Leaf</tissue>
    </source>
</reference>
<dbReference type="AlphaFoldDB" id="A0A2U1PYG0"/>
<protein>
    <submittedName>
        <fullName evidence="2">DNA/RNA helicase, ATP-dependent, DEAH-box type, conserved site</fullName>
    </submittedName>
</protein>
<comment type="caution">
    <text evidence="2">The sequence shown here is derived from an EMBL/GenBank/DDBJ whole genome shotgun (WGS) entry which is preliminary data.</text>
</comment>
<keyword evidence="2" id="KW-0347">Helicase</keyword>
<dbReference type="PANTHER" id="PTHR34282">
    <property type="entry name" value="OS01G0228800 PROTEIN-RELATED"/>
    <property type="match status" value="1"/>
</dbReference>
<accession>A0A2U1PYG0</accession>
<proteinExistence type="predicted"/>